<dbReference type="SUPFAM" id="SSF46689">
    <property type="entry name" value="Homeodomain-like"/>
    <property type="match status" value="1"/>
</dbReference>
<dbReference type="NCBIfam" id="NF033516">
    <property type="entry name" value="transpos_IS3"/>
    <property type="match status" value="1"/>
</dbReference>
<dbReference type="InterPro" id="IPR036397">
    <property type="entry name" value="RNaseH_sf"/>
</dbReference>
<dbReference type="PANTHER" id="PTHR46889:SF4">
    <property type="entry name" value="TRANSPOSASE INSO FOR INSERTION SEQUENCE ELEMENT IS911B-RELATED"/>
    <property type="match status" value="1"/>
</dbReference>
<dbReference type="Pfam" id="PF01527">
    <property type="entry name" value="HTH_Tnp_1"/>
    <property type="match status" value="1"/>
</dbReference>
<dbReference type="Pfam" id="PF00665">
    <property type="entry name" value="rve"/>
    <property type="match status" value="1"/>
</dbReference>
<dbReference type="Pfam" id="PF13276">
    <property type="entry name" value="HTH_21"/>
    <property type="match status" value="1"/>
</dbReference>
<protein>
    <submittedName>
        <fullName evidence="5">IS3 family transposase</fullName>
    </submittedName>
</protein>
<dbReference type="RefSeq" id="WP_396686141.1">
    <property type="nucleotide sequence ID" value="NZ_JBIRPU010000089.1"/>
</dbReference>
<accession>A0ABW7SUA4</accession>
<dbReference type="InterPro" id="IPR050900">
    <property type="entry name" value="Transposase_IS3/IS150/IS904"/>
</dbReference>
<dbReference type="PROSITE" id="PS50994">
    <property type="entry name" value="INTEGRASE"/>
    <property type="match status" value="1"/>
</dbReference>
<dbReference type="Gene3D" id="1.10.10.60">
    <property type="entry name" value="Homeodomain-like"/>
    <property type="match status" value="1"/>
</dbReference>
<dbReference type="InterPro" id="IPR009057">
    <property type="entry name" value="Homeodomain-like_sf"/>
</dbReference>
<dbReference type="Gene3D" id="3.30.420.10">
    <property type="entry name" value="Ribonuclease H-like superfamily/Ribonuclease H"/>
    <property type="match status" value="1"/>
</dbReference>
<evidence type="ECO:0000259" key="4">
    <source>
        <dbReference type="PROSITE" id="PS50994"/>
    </source>
</evidence>
<feature type="coiled-coil region" evidence="2">
    <location>
        <begin position="60"/>
        <end position="87"/>
    </location>
</feature>
<evidence type="ECO:0000256" key="2">
    <source>
        <dbReference type="SAM" id="Coils"/>
    </source>
</evidence>
<comment type="caution">
    <text evidence="5">The sequence shown here is derived from an EMBL/GenBank/DDBJ whole genome shotgun (WGS) entry which is preliminary data.</text>
</comment>
<dbReference type="PANTHER" id="PTHR46889">
    <property type="entry name" value="TRANSPOSASE INSF FOR INSERTION SEQUENCE IS3B-RELATED"/>
    <property type="match status" value="1"/>
</dbReference>
<reference evidence="5 6" key="1">
    <citation type="submission" date="2024-10" db="EMBL/GenBank/DDBJ databases">
        <title>The Natural Products Discovery Center: Release of the First 8490 Sequenced Strains for Exploring Actinobacteria Biosynthetic Diversity.</title>
        <authorList>
            <person name="Kalkreuter E."/>
            <person name="Kautsar S.A."/>
            <person name="Yang D."/>
            <person name="Bader C.D."/>
            <person name="Teijaro C.N."/>
            <person name="Fluegel L."/>
            <person name="Davis C.M."/>
            <person name="Simpson J.R."/>
            <person name="Lauterbach L."/>
            <person name="Steele A.D."/>
            <person name="Gui C."/>
            <person name="Meng S."/>
            <person name="Li G."/>
            <person name="Viehrig K."/>
            <person name="Ye F."/>
            <person name="Su P."/>
            <person name="Kiefer A.F."/>
            <person name="Nichols A."/>
            <person name="Cepeda A.J."/>
            <person name="Yan W."/>
            <person name="Fan B."/>
            <person name="Jiang Y."/>
            <person name="Adhikari A."/>
            <person name="Zheng C.-J."/>
            <person name="Schuster L."/>
            <person name="Cowan T.M."/>
            <person name="Smanski M.J."/>
            <person name="Chevrette M.G."/>
            <person name="De Carvalho L.P.S."/>
            <person name="Shen B."/>
        </authorList>
    </citation>
    <scope>NUCLEOTIDE SEQUENCE [LARGE SCALE GENOMIC DNA]</scope>
    <source>
        <strain evidence="5 6">NPDC021253</strain>
    </source>
</reference>
<evidence type="ECO:0000256" key="3">
    <source>
        <dbReference type="SAM" id="MobiDB-lite"/>
    </source>
</evidence>
<dbReference type="Proteomes" id="UP001611075">
    <property type="component" value="Unassembled WGS sequence"/>
</dbReference>
<dbReference type="InterPro" id="IPR012337">
    <property type="entry name" value="RNaseH-like_sf"/>
</dbReference>
<dbReference type="SUPFAM" id="SSF53098">
    <property type="entry name" value="Ribonuclease H-like"/>
    <property type="match status" value="1"/>
</dbReference>
<dbReference type="Pfam" id="PF13333">
    <property type="entry name" value="rve_2"/>
    <property type="match status" value="1"/>
</dbReference>
<dbReference type="InterPro" id="IPR001584">
    <property type="entry name" value="Integrase_cat-core"/>
</dbReference>
<gene>
    <name evidence="5" type="ORF">ACH4OY_32200</name>
</gene>
<organism evidence="5 6">
    <name type="scientific">Micromonospora rubida</name>
    <dbReference type="NCBI Taxonomy" id="2697657"/>
    <lineage>
        <taxon>Bacteria</taxon>
        <taxon>Bacillati</taxon>
        <taxon>Actinomycetota</taxon>
        <taxon>Actinomycetes</taxon>
        <taxon>Micromonosporales</taxon>
        <taxon>Micromonosporaceae</taxon>
        <taxon>Micromonospora</taxon>
    </lineage>
</organism>
<evidence type="ECO:0000256" key="1">
    <source>
        <dbReference type="ARBA" id="ARBA00002286"/>
    </source>
</evidence>
<comment type="function">
    <text evidence="1">Involved in the transposition of the insertion sequence.</text>
</comment>
<dbReference type="EMBL" id="JBIRPU010000089">
    <property type="protein sequence ID" value="MFI0797294.1"/>
    <property type="molecule type" value="Genomic_DNA"/>
</dbReference>
<evidence type="ECO:0000313" key="6">
    <source>
        <dbReference type="Proteomes" id="UP001611075"/>
    </source>
</evidence>
<feature type="compositionally biased region" description="Basic and acidic residues" evidence="3">
    <location>
        <begin position="390"/>
        <end position="399"/>
    </location>
</feature>
<name>A0ABW7SUA4_9ACTN</name>
<keyword evidence="2" id="KW-0175">Coiled coil</keyword>
<dbReference type="InterPro" id="IPR025948">
    <property type="entry name" value="HTH-like_dom"/>
</dbReference>
<proteinExistence type="predicted"/>
<feature type="region of interest" description="Disordered" evidence="3">
    <location>
        <begin position="378"/>
        <end position="399"/>
    </location>
</feature>
<keyword evidence="6" id="KW-1185">Reference proteome</keyword>
<sequence length="399" mass="45624">MPRPKKSYSPEFREEAVKLVIETSRPIVQVAAELGIQEGTLGSWVARYRREHAGDEPDLTTTERARLRQLERETRELRMENEFLKKAGRVLRQGSSVSDTFEFIDAEYATDLAANTPEAPSIVLMCLWLNVSRSGYYEWRDRPESATARRRERLKHLITVSFADSDGTYGYRRIHADLAGQGTACGPELVRSIMRELGLQPCQPRPWRHCLTESDGQAPPIPDLVNRDFTADAPGHKMVGDITYIPTWQGWLYLATVIDCHTKAIVGWAMDDNYQTPLIESAITMAARNHDIIDNAIFHTDRGSNYTSKEFAKTLKKLGIRHSVGRTGICYDNAMAESFFAALKNERVHRTQYPTREHARRDIARYIELRYNSRRRHSGIGYKTPNQAHTDWESRQLAA</sequence>
<dbReference type="InterPro" id="IPR002514">
    <property type="entry name" value="Transposase_8"/>
</dbReference>
<feature type="domain" description="Integrase catalytic" evidence="4">
    <location>
        <begin position="230"/>
        <end position="393"/>
    </location>
</feature>
<evidence type="ECO:0000313" key="5">
    <source>
        <dbReference type="EMBL" id="MFI0797294.1"/>
    </source>
</evidence>
<dbReference type="InterPro" id="IPR048020">
    <property type="entry name" value="Transpos_IS3"/>
</dbReference>